<evidence type="ECO:0000313" key="8">
    <source>
        <dbReference type="EMBL" id="MVT12376.1"/>
    </source>
</evidence>
<dbReference type="FunFam" id="3.30.2080.10:FF:000001">
    <property type="entry name" value="Alpha-1,2-mannosidase subfamily"/>
    <property type="match status" value="1"/>
</dbReference>
<dbReference type="Pfam" id="PF07971">
    <property type="entry name" value="Glyco_hydro_92"/>
    <property type="match status" value="1"/>
</dbReference>
<dbReference type="GO" id="GO:0030246">
    <property type="term" value="F:carbohydrate binding"/>
    <property type="evidence" value="ECO:0007669"/>
    <property type="project" value="InterPro"/>
</dbReference>
<keyword evidence="3" id="KW-0106">Calcium</keyword>
<feature type="chain" id="PRO_5029685096" evidence="5">
    <location>
        <begin position="26"/>
        <end position="738"/>
    </location>
</feature>
<dbReference type="GO" id="GO:0005829">
    <property type="term" value="C:cytosol"/>
    <property type="evidence" value="ECO:0007669"/>
    <property type="project" value="TreeGrafter"/>
</dbReference>
<evidence type="ECO:0000256" key="4">
    <source>
        <dbReference type="SAM" id="MobiDB-lite"/>
    </source>
</evidence>
<comment type="cofactor">
    <cofactor evidence="1">
        <name>Ca(2+)</name>
        <dbReference type="ChEBI" id="CHEBI:29108"/>
    </cofactor>
</comment>
<keyword evidence="8" id="KW-0378">Hydrolase</keyword>
<dbReference type="Gene3D" id="2.70.98.10">
    <property type="match status" value="1"/>
</dbReference>
<dbReference type="PANTHER" id="PTHR12143">
    <property type="entry name" value="PEPTIDE N-GLYCANASE PNGASE -RELATED"/>
    <property type="match status" value="1"/>
</dbReference>
<dbReference type="Pfam" id="PF17678">
    <property type="entry name" value="Glyco_hydro_92N"/>
    <property type="match status" value="1"/>
</dbReference>
<dbReference type="SUPFAM" id="SSF48208">
    <property type="entry name" value="Six-hairpin glycosidases"/>
    <property type="match status" value="1"/>
</dbReference>
<dbReference type="NCBIfam" id="TIGR01180">
    <property type="entry name" value="aman2_put"/>
    <property type="match status" value="1"/>
</dbReference>
<feature type="domain" description="Glycosyl hydrolase family 92 N-terminal" evidence="7">
    <location>
        <begin position="30"/>
        <end position="192"/>
    </location>
</feature>
<comment type="caution">
    <text evidence="8">The sequence shown here is derived from an EMBL/GenBank/DDBJ whole genome shotgun (WGS) entry which is preliminary data.</text>
</comment>
<evidence type="ECO:0000313" key="9">
    <source>
        <dbReference type="Proteomes" id="UP000461730"/>
    </source>
</evidence>
<dbReference type="GO" id="GO:0005975">
    <property type="term" value="P:carbohydrate metabolic process"/>
    <property type="evidence" value="ECO:0007669"/>
    <property type="project" value="InterPro"/>
</dbReference>
<feature type="region of interest" description="Disordered" evidence="4">
    <location>
        <begin position="714"/>
        <end position="738"/>
    </location>
</feature>
<dbReference type="InterPro" id="IPR050883">
    <property type="entry name" value="PNGase"/>
</dbReference>
<evidence type="ECO:0000256" key="2">
    <source>
        <dbReference type="ARBA" id="ARBA00011245"/>
    </source>
</evidence>
<feature type="domain" description="Glycosyl hydrolase family 92" evidence="6">
    <location>
        <begin position="223"/>
        <end position="714"/>
    </location>
</feature>
<dbReference type="Gene3D" id="1.20.1050.60">
    <property type="entry name" value="alpha-1,2-mannosidase"/>
    <property type="match status" value="1"/>
</dbReference>
<dbReference type="InterPro" id="IPR008928">
    <property type="entry name" value="6-hairpin_glycosidase_sf"/>
</dbReference>
<accession>A0A7K1UDI1</accession>
<feature type="signal peptide" evidence="5">
    <location>
        <begin position="1"/>
        <end position="25"/>
    </location>
</feature>
<dbReference type="PANTHER" id="PTHR12143:SF43">
    <property type="entry name" value="PUTATIVE-RELATED"/>
    <property type="match status" value="1"/>
</dbReference>
<proteinExistence type="predicted"/>
<dbReference type="GO" id="GO:0006516">
    <property type="term" value="P:glycoprotein catabolic process"/>
    <property type="evidence" value="ECO:0007669"/>
    <property type="project" value="TreeGrafter"/>
</dbReference>
<evidence type="ECO:0000259" key="6">
    <source>
        <dbReference type="Pfam" id="PF07971"/>
    </source>
</evidence>
<evidence type="ECO:0000256" key="1">
    <source>
        <dbReference type="ARBA" id="ARBA00001913"/>
    </source>
</evidence>
<evidence type="ECO:0000256" key="5">
    <source>
        <dbReference type="SAM" id="SignalP"/>
    </source>
</evidence>
<dbReference type="AlphaFoldDB" id="A0A7K1UDI1"/>
<organism evidence="8 9">
    <name type="scientific">Chitinophaga tropicalis</name>
    <dbReference type="NCBI Taxonomy" id="2683588"/>
    <lineage>
        <taxon>Bacteria</taxon>
        <taxon>Pseudomonadati</taxon>
        <taxon>Bacteroidota</taxon>
        <taxon>Chitinophagia</taxon>
        <taxon>Chitinophagales</taxon>
        <taxon>Chitinophagaceae</taxon>
        <taxon>Chitinophaga</taxon>
    </lineage>
</organism>
<protein>
    <submittedName>
        <fullName evidence="8">Glycoside hydrolase family 92 protein</fullName>
    </submittedName>
</protein>
<dbReference type="InterPro" id="IPR005887">
    <property type="entry name" value="GH92_a_mannosidase_put"/>
</dbReference>
<dbReference type="EMBL" id="WRXN01000024">
    <property type="protein sequence ID" value="MVT12376.1"/>
    <property type="molecule type" value="Genomic_DNA"/>
</dbReference>
<keyword evidence="9" id="KW-1185">Reference proteome</keyword>
<evidence type="ECO:0000256" key="3">
    <source>
        <dbReference type="ARBA" id="ARBA00022837"/>
    </source>
</evidence>
<gene>
    <name evidence="8" type="ORF">GO493_29250</name>
</gene>
<reference evidence="8 9" key="1">
    <citation type="submission" date="2019-12" db="EMBL/GenBank/DDBJ databases">
        <title>Chitinophaga sp. strain ysch24 (GDMCC 1.1355), whole genome shotgun sequence.</title>
        <authorList>
            <person name="Zhang X."/>
        </authorList>
    </citation>
    <scope>NUCLEOTIDE SEQUENCE [LARGE SCALE GENOMIC DNA]</scope>
    <source>
        <strain evidence="9">ysch24</strain>
    </source>
</reference>
<dbReference type="GO" id="GO:0000224">
    <property type="term" value="F:peptide-N4-(N-acetyl-beta-glucosaminyl)asparagine amidase activity"/>
    <property type="evidence" value="ECO:0007669"/>
    <property type="project" value="TreeGrafter"/>
</dbReference>
<dbReference type="RefSeq" id="WP_157309795.1">
    <property type="nucleotide sequence ID" value="NZ_WRXN01000024.1"/>
</dbReference>
<feature type="compositionally biased region" description="Polar residues" evidence="4">
    <location>
        <begin position="716"/>
        <end position="730"/>
    </location>
</feature>
<dbReference type="Gene3D" id="1.20.1610.10">
    <property type="entry name" value="alpha-1,2-mannosidases domains"/>
    <property type="match status" value="1"/>
</dbReference>
<evidence type="ECO:0000259" key="7">
    <source>
        <dbReference type="Pfam" id="PF17678"/>
    </source>
</evidence>
<dbReference type="Proteomes" id="UP000461730">
    <property type="component" value="Unassembled WGS sequence"/>
</dbReference>
<dbReference type="InterPro" id="IPR012939">
    <property type="entry name" value="Glyco_hydro_92"/>
</dbReference>
<dbReference type="Gene3D" id="3.30.2080.10">
    <property type="entry name" value="GH92 mannosidase domain"/>
    <property type="match status" value="1"/>
</dbReference>
<dbReference type="InterPro" id="IPR041371">
    <property type="entry name" value="GH92_N"/>
</dbReference>
<sequence length="738" mass="83046">MKANRSLINTCILFLGAVTSTVAQQSNVNYVDPTIGGVGLILEPTRPTVHLPNSMVRVFPARKDQLDDRINYFPLMIASHRQQSLFGLLPVSGDAKELDRPVISDREKTTPYYYSVFLDDADKAEFTPAARSGYFRFSFAGGKPHYLRLNTLNGKGNIRVTGRRQLSGVEEFAGMKAYFYAELNTDIISEQDARNGQSVALLVGNTAKQVEFRYGVSFISIEQAKANLQQEIPGWTFDIVKQQAFKAWDKVLGQINVKGGTMAQKKVFYTSLYRAYERMVDINEHGQYYSAYDHQVHTAKEPFYVDNWLWDTYIALEPLQTLLNPGMEANKIRSYITMYEQSGWMPSFAVAHGDMPCMTGNHAAAWMADAWFKGVRNFDLPKAYEGLKKNSLDATLLPWRNGPATSLDSFYTAKGYMPALKLGEKETVEQVHDFERRQSVAVTLENSYDDWCIAQLAVAAGQAQDTSLFLKRATNYRNVFRADKGFMWPKDADGNWIEPFDPKFSGGQGGRDYFTENNAYTYNWDVKHDLHGLFELMGGRKKAEEKLDQLFREDLGRSKYQLWYTFPDATGLVGQFVMGNEPSFHIPYLYNYLGAPWKTQKRIRMLLDTWYTDNLFGIPGDEDGGGMTAFVVFSMMGFSPVTPGIPVYNIGSPVFEQVTIRLSDGKVFTVDAPGSSATNKYIQSATLNGQPLQVPWFTHQALLKGGTLKLVMGETPNKQWGSGEQATPPSALSYKPGK</sequence>
<dbReference type="InterPro" id="IPR014718">
    <property type="entry name" value="GH-type_carb-bd"/>
</dbReference>
<comment type="subunit">
    <text evidence="2">Monomer.</text>
</comment>
<keyword evidence="5" id="KW-0732">Signal</keyword>
<name>A0A7K1UDI1_9BACT</name>